<evidence type="ECO:0000313" key="4">
    <source>
        <dbReference type="EMBL" id="MQK23472.1"/>
    </source>
</evidence>
<evidence type="ECO:0000313" key="2">
    <source>
        <dbReference type="EMBL" id="MBA6241503.1"/>
    </source>
</evidence>
<dbReference type="Proteomes" id="UP000581425">
    <property type="component" value="Chromosome"/>
</dbReference>
<dbReference type="EMBL" id="RYCF01000007">
    <property type="protein sequence ID" value="MQK23472.1"/>
    <property type="molecule type" value="Genomic_DNA"/>
</dbReference>
<dbReference type="RefSeq" id="WP_001338167.1">
    <property type="nucleotide sequence ID" value="NZ_AP018395.1"/>
</dbReference>
<evidence type="ECO:0000313" key="6">
    <source>
        <dbReference type="EMBL" id="QMF70139.1"/>
    </source>
</evidence>
<dbReference type="EMBL" id="CP063369">
    <property type="protein sequence ID" value="QOY33385.1"/>
    <property type="molecule type" value="Genomic_DNA"/>
</dbReference>
<dbReference type="Proteomes" id="UP000253687">
    <property type="component" value="Unassembled WGS sequence"/>
</dbReference>
<proteinExistence type="predicted"/>
<accession>A0A236GBU4</accession>
<dbReference type="Pfam" id="PF07358">
    <property type="entry name" value="DUF1482"/>
    <property type="match status" value="1"/>
</dbReference>
<dbReference type="EMBL" id="QOGZ01000011">
    <property type="protein sequence ID" value="RDA38973.1"/>
    <property type="molecule type" value="Genomic_DNA"/>
</dbReference>
<reference evidence="4 11" key="3">
    <citation type="journal article" date="2019" name="Environ. Health Perspect.">
        <title>Inter-host Transmission of Carbapenemase-Producing Escherichia coli among Humans and Backyard Animals.</title>
        <authorList>
            <person name="Li J."/>
            <person name="Bi Z."/>
            <person name="Ma S."/>
            <person name="Chen B."/>
            <person name="Cai C."/>
            <person name="He J."/>
            <person name="Schwarz S."/>
            <person name="Sun C."/>
            <person name="Zhou Y."/>
            <person name="Yin J."/>
            <person name="Hulth A."/>
            <person name="Wang Y."/>
            <person name="Shen Z."/>
            <person name="Wang S."/>
            <person name="Wu C."/>
            <person name="Nilsson L.E."/>
            <person name="Walsh T.R."/>
            <person name="Borjesson S."/>
            <person name="Shen J."/>
            <person name="Sun Q."/>
            <person name="Wang Y."/>
        </authorList>
    </citation>
    <scope>NUCLEOTIDE SEQUENCE [LARGE SCALE GENOMIC DNA]</scope>
    <source>
        <strain evidence="4 11">A016f</strain>
    </source>
</reference>
<dbReference type="EMBL" id="LGZN01000017">
    <property type="protein sequence ID" value="KNF70990.1"/>
    <property type="molecule type" value="Genomic_DNA"/>
</dbReference>
<dbReference type="PATRIC" id="fig|562.10477.peg.96"/>
<dbReference type="Proteomes" id="UP000581425">
    <property type="component" value="Unassembled WGS sequence"/>
</dbReference>
<dbReference type="EMBL" id="JACGTG010000001">
    <property type="protein sequence ID" value="MBA6241503.1"/>
    <property type="molecule type" value="Genomic_DNA"/>
</dbReference>
<reference evidence="7 15" key="7">
    <citation type="submission" date="2020-10" db="EMBL/GenBank/DDBJ databases">
        <title>Analysis of Genomes of Bacterial Isolates from Lameness Outbreaks in Broilers.</title>
        <authorList>
            <person name="Rhoads D."/>
            <person name="Ekesi N.S."/>
        </authorList>
    </citation>
    <scope>NUCLEOTIDE SEQUENCE [LARGE SCALE GENOMIC DNA]</scope>
    <source>
        <strain evidence="7 15">1409</strain>
    </source>
</reference>
<evidence type="ECO:0000313" key="13">
    <source>
        <dbReference type="Proteomes" id="UP000512322"/>
    </source>
</evidence>
<evidence type="ECO:0000313" key="7">
    <source>
        <dbReference type="EMBL" id="QOY33385.1"/>
    </source>
</evidence>
<reference evidence="1 9" key="1">
    <citation type="submission" date="2015-07" db="EMBL/GenBank/DDBJ databases">
        <title>Genome sequences of 64 non-O157:H7 Shiga toxin-producing Escherichia coli strains.</title>
        <authorList>
            <person name="Gonzalez-Escalona N."/>
            <person name="Toro M."/>
            <person name="Timme R."/>
            <person name="Payne J."/>
        </authorList>
    </citation>
    <scope>NUCLEOTIDE SEQUENCE [LARGE SCALE GENOMIC DNA]</scope>
    <source>
        <strain evidence="1 9">CFSAN026843</strain>
    </source>
</reference>
<evidence type="ECO:0000313" key="8">
    <source>
        <dbReference type="EMBL" id="RDA38973.1"/>
    </source>
</evidence>
<dbReference type="InterPro" id="IPR009954">
    <property type="entry name" value="DUF1482"/>
</dbReference>
<evidence type="ECO:0000313" key="14">
    <source>
        <dbReference type="Proteomes" id="UP000531761"/>
    </source>
</evidence>
<evidence type="ECO:0000313" key="1">
    <source>
        <dbReference type="EMBL" id="KNF70990.1"/>
    </source>
</evidence>
<dbReference type="Proteomes" id="UP000512322">
    <property type="component" value="Chromosome"/>
</dbReference>
<reference evidence="8 10" key="2">
    <citation type="submission" date="2018-07" db="EMBL/GenBank/DDBJ databases">
        <title>Whole Genome Sequence Analysis of Avian Pathogenic E. coli - An Australian Perspective.</title>
        <authorList>
            <person name="Cummins M.L."/>
            <person name="Reid C.J."/>
            <person name="Roy Chowdhury P."/>
            <person name="Bushell R."/>
            <person name="Esbert N."/>
            <person name="Tivendale K.A."/>
            <person name="Noormohammadi A.H."/>
            <person name="Islam S."/>
            <person name="Marenda M.S."/>
            <person name="Browning G.F."/>
            <person name="Markham P.F."/>
            <person name="Djordjevic S.P."/>
        </authorList>
    </citation>
    <scope>NUCLEOTIDE SEQUENCE [LARGE SCALE GENOMIC DNA]</scope>
    <source>
        <strain evidence="8 10">AVC211</strain>
    </source>
</reference>
<sequence>MFALVLFVCYLDGGCEDIVVDVYNTEQQCLHSMSDQRIRQGGCFPIEDFIDGFWRPAQEYGDF</sequence>
<evidence type="ECO:0000313" key="10">
    <source>
        <dbReference type="Proteomes" id="UP000253687"/>
    </source>
</evidence>
<accession>A0A024L2N4</accession>
<evidence type="ECO:0000313" key="11">
    <source>
        <dbReference type="Proteomes" id="UP000359125"/>
    </source>
</evidence>
<dbReference type="Proteomes" id="UP000037564">
    <property type="component" value="Unassembled WGS sequence"/>
</dbReference>
<name>A0A024L2N4_ECOLX</name>
<evidence type="ECO:0000313" key="9">
    <source>
        <dbReference type="Proteomes" id="UP000037564"/>
    </source>
</evidence>
<evidence type="ECO:0000313" key="3">
    <source>
        <dbReference type="EMBL" id="MBB2464571.1"/>
    </source>
</evidence>
<dbReference type="EMBL" id="CP056794">
    <property type="protein sequence ID" value="QLY99542.1"/>
    <property type="molecule type" value="Genomic_DNA"/>
</dbReference>
<reference evidence="12 13" key="4">
    <citation type="submission" date="2020-06" db="EMBL/GenBank/DDBJ databases">
        <title>REHAB project genomes.</title>
        <authorList>
            <person name="Shaw L.P."/>
        </authorList>
    </citation>
    <scope>NUCLEOTIDE SEQUENCE [LARGE SCALE GENOMIC DNA]</scope>
    <source>
        <strain evidence="6 13">RHB30-C10</strain>
        <strain evidence="5 12">RHBSTW-00177</strain>
    </source>
</reference>
<dbReference type="Proteomes" id="UP000359125">
    <property type="component" value="Unassembled WGS sequence"/>
</dbReference>
<reference evidence="3 14" key="6">
    <citation type="submission" date="2020-08" db="EMBL/GenBank/DDBJ databases">
        <title>Draft genome sequences of isolates of diverse host origin from the E. coli Reference Center.</title>
        <authorList>
            <person name="Lacher D.W."/>
            <person name="Mammel M.K."/>
            <person name="Gangiredla J."/>
            <person name="Gebru S.T."/>
            <person name="Barnaba T.J."/>
            <person name="Majowicz S.A."/>
            <person name="Dudley E.G."/>
        </authorList>
    </citation>
    <scope>NUCLEOTIDE SEQUENCE [LARGE SCALE GENOMIC DNA]</scope>
    <source>
        <strain evidence="3 14">10.0349</strain>
    </source>
</reference>
<organism evidence="1 9">
    <name type="scientific">Escherichia coli</name>
    <dbReference type="NCBI Taxonomy" id="562"/>
    <lineage>
        <taxon>Bacteria</taxon>
        <taxon>Pseudomonadati</taxon>
        <taxon>Pseudomonadota</taxon>
        <taxon>Gammaproteobacteria</taxon>
        <taxon>Enterobacterales</taxon>
        <taxon>Enterobacteriaceae</taxon>
        <taxon>Escherichia</taxon>
    </lineage>
</organism>
<evidence type="ECO:0000313" key="15">
    <source>
        <dbReference type="Proteomes" id="UP000581425"/>
    </source>
</evidence>
<dbReference type="EMBL" id="JABWMK020000001">
    <property type="protein sequence ID" value="MBB2464571.1"/>
    <property type="molecule type" value="Genomic_DNA"/>
</dbReference>
<evidence type="ECO:0000313" key="5">
    <source>
        <dbReference type="EMBL" id="QLY99542.1"/>
    </source>
</evidence>
<dbReference type="EMBL" id="CP057293">
    <property type="protein sequence ID" value="QMF70139.1"/>
    <property type="molecule type" value="Genomic_DNA"/>
</dbReference>
<evidence type="ECO:0000313" key="12">
    <source>
        <dbReference type="Proteomes" id="UP000512182"/>
    </source>
</evidence>
<dbReference type="Proteomes" id="UP000512182">
    <property type="component" value="Chromosome"/>
</dbReference>
<dbReference type="AlphaFoldDB" id="A0A024L2N4"/>
<dbReference type="OMA" id="TEQQCLH"/>
<gene>
    <name evidence="8" type="ORF">DTL43_11835</name>
    <name evidence="4" type="ORF">EIZ93_03930</name>
    <name evidence="7" type="ORF">FOI11_003850</name>
    <name evidence="2" type="ORF">FOI11_16195</name>
    <name evidence="3" type="ORF">HEP30_000475</name>
    <name evidence="5" type="ORF">HV109_09755</name>
    <name evidence="6" type="ORF">HVY77_11230</name>
    <name evidence="1" type="ORF">WR15_05765</name>
</gene>
<protein>
    <submittedName>
        <fullName evidence="4">DUF1482 family protein</fullName>
    </submittedName>
    <submittedName>
        <fullName evidence="2">YebW family protein</fullName>
    </submittedName>
</protein>
<dbReference type="Proteomes" id="UP000531761">
    <property type="component" value="Unassembled WGS sequence"/>
</dbReference>
<reference evidence="2 15" key="5">
    <citation type="submission" date="2020-07" db="EMBL/GenBank/DDBJ databases">
        <title>Analysis of Genomes of Bacterial Isolates from Lameness Outbreaks in Broilers.</title>
        <authorList>
            <person name="Ekesi N.S."/>
            <person name="Alrubaye A."/>
            <person name="Rhoads D."/>
        </authorList>
    </citation>
    <scope>NUCLEOTIDE SEQUENCE [LARGE SCALE GENOMIC DNA]</scope>
    <source>
        <strain evidence="2 15">1409</strain>
    </source>
</reference>